<dbReference type="EMBL" id="BMDY01000014">
    <property type="protein sequence ID" value="GGB10514.1"/>
    <property type="molecule type" value="Genomic_DNA"/>
</dbReference>
<dbReference type="Gene3D" id="3.40.50.150">
    <property type="entry name" value="Vaccinia Virus protein VP39"/>
    <property type="match status" value="1"/>
</dbReference>
<dbReference type="SUPFAM" id="SSF53335">
    <property type="entry name" value="S-adenosyl-L-methionine-dependent methyltransferases"/>
    <property type="match status" value="1"/>
</dbReference>
<name>A0ABQ1I4H6_9ALTE</name>
<dbReference type="Proteomes" id="UP000651977">
    <property type="component" value="Unassembled WGS sequence"/>
</dbReference>
<dbReference type="InterPro" id="IPR013216">
    <property type="entry name" value="Methyltransf_11"/>
</dbReference>
<dbReference type="Pfam" id="PF08241">
    <property type="entry name" value="Methyltransf_11"/>
    <property type="match status" value="1"/>
</dbReference>
<dbReference type="PANTHER" id="PTHR43861:SF6">
    <property type="entry name" value="METHYLTRANSFERASE TYPE 11"/>
    <property type="match status" value="1"/>
</dbReference>
<dbReference type="CDD" id="cd02440">
    <property type="entry name" value="AdoMet_MTases"/>
    <property type="match status" value="1"/>
</dbReference>
<proteinExistence type="predicted"/>
<evidence type="ECO:0000259" key="1">
    <source>
        <dbReference type="Pfam" id="PF08241"/>
    </source>
</evidence>
<keyword evidence="3" id="KW-1185">Reference proteome</keyword>
<protein>
    <recommendedName>
        <fullName evidence="1">Methyltransferase type 11 domain-containing protein</fullName>
    </recommendedName>
</protein>
<evidence type="ECO:0000313" key="3">
    <source>
        <dbReference type="Proteomes" id="UP000651977"/>
    </source>
</evidence>
<dbReference type="RefSeq" id="WP_055732088.1">
    <property type="nucleotide sequence ID" value="NZ_BMDY01000014.1"/>
</dbReference>
<dbReference type="PANTHER" id="PTHR43861">
    <property type="entry name" value="TRANS-ACONITATE 2-METHYLTRANSFERASE-RELATED"/>
    <property type="match status" value="1"/>
</dbReference>
<accession>A0ABQ1I4H6</accession>
<comment type="caution">
    <text evidence="2">The sequence shown here is derived from an EMBL/GenBank/DDBJ whole genome shotgun (WGS) entry which is preliminary data.</text>
</comment>
<organism evidence="2 3">
    <name type="scientific">Agarivorans gilvus</name>
    <dbReference type="NCBI Taxonomy" id="680279"/>
    <lineage>
        <taxon>Bacteria</taxon>
        <taxon>Pseudomonadati</taxon>
        <taxon>Pseudomonadota</taxon>
        <taxon>Gammaproteobacteria</taxon>
        <taxon>Alteromonadales</taxon>
        <taxon>Alteromonadaceae</taxon>
        <taxon>Agarivorans</taxon>
    </lineage>
</organism>
<gene>
    <name evidence="2" type="ORF">GCM10007414_24850</name>
</gene>
<dbReference type="InterPro" id="IPR029063">
    <property type="entry name" value="SAM-dependent_MTases_sf"/>
</dbReference>
<feature type="domain" description="Methyltransferase type 11" evidence="1">
    <location>
        <begin position="59"/>
        <end position="148"/>
    </location>
</feature>
<reference evidence="3" key="1">
    <citation type="journal article" date="2019" name="Int. J. Syst. Evol. Microbiol.">
        <title>The Global Catalogue of Microorganisms (GCM) 10K type strain sequencing project: providing services to taxonomists for standard genome sequencing and annotation.</title>
        <authorList>
            <consortium name="The Broad Institute Genomics Platform"/>
            <consortium name="The Broad Institute Genome Sequencing Center for Infectious Disease"/>
            <person name="Wu L."/>
            <person name="Ma J."/>
        </authorList>
    </citation>
    <scope>NUCLEOTIDE SEQUENCE [LARGE SCALE GENOMIC DNA]</scope>
    <source>
        <strain evidence="3">CGMCC 1.10131</strain>
    </source>
</reference>
<sequence length="279" mass="31782">MNKANENETLEANKIIHTALVTSGAYQKSPHFKPENQKKVRQIIKSLSKDLGNESKLIDFGCGTGFILNLSKDLFSELHGVDITPEMINRVDTSSGNIILNISKAEKTPYKNNEFDMATAYSFMDHLSSPNVFLKEVHRVLKPGGIFYSDLNPNRHFIQSLKMEDKNKKTNSPLINREIKAAIHNGEHYHELYGVSPESLEKAEPIKTINHGFCPEEIRKTAEKIGFSECNITYDWFIDQGRILNNEPEGNSDIIENYLKSVLPLSSHLFKYIRIIMKK</sequence>
<evidence type="ECO:0000313" key="2">
    <source>
        <dbReference type="EMBL" id="GGB10514.1"/>
    </source>
</evidence>